<name>A0A251V9I1_HELAN</name>
<proteinExistence type="predicted"/>
<dbReference type="Pfam" id="PF20431">
    <property type="entry name" value="E_motif"/>
    <property type="match status" value="1"/>
</dbReference>
<dbReference type="PROSITE" id="PS51375">
    <property type="entry name" value="PPR"/>
    <property type="match status" value="4"/>
</dbReference>
<dbReference type="Gene3D" id="1.25.40.10">
    <property type="entry name" value="Tetratricopeptide repeat domain"/>
    <property type="match status" value="4"/>
</dbReference>
<dbReference type="FunFam" id="1.25.40.10:FF:000344">
    <property type="entry name" value="Pentatricopeptide repeat-containing protein"/>
    <property type="match status" value="1"/>
</dbReference>
<evidence type="ECO:0000256" key="1">
    <source>
        <dbReference type="ARBA" id="ARBA00022737"/>
    </source>
</evidence>
<dbReference type="PANTHER" id="PTHR47926:SF375">
    <property type="entry name" value="PENTATRICOPEPTIDE REPEAT-CONTAINING PROTEIN"/>
    <property type="match status" value="1"/>
</dbReference>
<dbReference type="NCBIfam" id="TIGR00756">
    <property type="entry name" value="PPR"/>
    <property type="match status" value="5"/>
</dbReference>
<dbReference type="EMBL" id="CM007892">
    <property type="protein sequence ID" value="OTG31883.1"/>
    <property type="molecule type" value="Genomic_DNA"/>
</dbReference>
<reference evidence="4" key="2">
    <citation type="submission" date="2017-02" db="EMBL/GenBank/DDBJ databases">
        <title>Sunflower complete genome.</title>
        <authorList>
            <person name="Langlade N."/>
            <person name="Munos S."/>
        </authorList>
    </citation>
    <scope>NUCLEOTIDE SEQUENCE [LARGE SCALE GENOMIC DNA]</scope>
    <source>
        <tissue evidence="4">Leaves</tissue>
    </source>
</reference>
<dbReference type="PANTHER" id="PTHR47926">
    <property type="entry name" value="PENTATRICOPEPTIDE REPEAT-CONTAINING PROTEIN"/>
    <property type="match status" value="1"/>
</dbReference>
<dbReference type="AlphaFoldDB" id="A0A251V9I1"/>
<dbReference type="FunFam" id="1.25.40.10:FF:000637">
    <property type="entry name" value="Pentatricopeptide repeat-containing protein"/>
    <property type="match status" value="1"/>
</dbReference>
<dbReference type="OMA" id="NLQHGQE"/>
<evidence type="ECO:0000313" key="4">
    <source>
        <dbReference type="EMBL" id="OTG31883.1"/>
    </source>
</evidence>
<dbReference type="InParanoid" id="A0A251V9I1"/>
<feature type="repeat" description="PPR" evidence="2">
    <location>
        <begin position="340"/>
        <end position="374"/>
    </location>
</feature>
<feature type="repeat" description="PPR" evidence="2">
    <location>
        <begin position="204"/>
        <end position="238"/>
    </location>
</feature>
<keyword evidence="5" id="KW-1185">Reference proteome</keyword>
<keyword evidence="1" id="KW-0677">Repeat</keyword>
<feature type="repeat" description="PPR" evidence="2">
    <location>
        <begin position="103"/>
        <end position="137"/>
    </location>
</feature>
<dbReference type="Proteomes" id="UP000215914">
    <property type="component" value="Chromosome 3"/>
</dbReference>
<dbReference type="Gramene" id="mRNA:HanXRQr2_Chr03g0122851">
    <property type="protein sequence ID" value="CDS:HanXRQr2_Chr03g0122851.1"/>
    <property type="gene ID" value="HanXRQr2_Chr03g0122851"/>
</dbReference>
<dbReference type="Pfam" id="PF01535">
    <property type="entry name" value="PPR"/>
    <property type="match status" value="4"/>
</dbReference>
<evidence type="ECO:0000256" key="2">
    <source>
        <dbReference type="PROSITE-ProRule" id="PRU00708"/>
    </source>
</evidence>
<reference evidence="3" key="3">
    <citation type="submission" date="2020-06" db="EMBL/GenBank/DDBJ databases">
        <title>Helianthus annuus Genome sequencing and assembly Release 2.</title>
        <authorList>
            <person name="Gouzy J."/>
            <person name="Langlade N."/>
            <person name="Munos S."/>
        </authorList>
    </citation>
    <scope>NUCLEOTIDE SEQUENCE</scope>
    <source>
        <tissue evidence="3">Leaves</tissue>
    </source>
</reference>
<dbReference type="InterPro" id="IPR002885">
    <property type="entry name" value="PPR_rpt"/>
</dbReference>
<dbReference type="InterPro" id="IPR046960">
    <property type="entry name" value="PPR_At4g14850-like_plant"/>
</dbReference>
<feature type="repeat" description="PPR" evidence="2">
    <location>
        <begin position="442"/>
        <end position="476"/>
    </location>
</feature>
<dbReference type="GO" id="GO:0003723">
    <property type="term" value="F:RNA binding"/>
    <property type="evidence" value="ECO:0000318"/>
    <property type="project" value="GO_Central"/>
</dbReference>
<dbReference type="Pfam" id="PF13041">
    <property type="entry name" value="PPR_2"/>
    <property type="match status" value="3"/>
</dbReference>
<accession>A0A251V9I1</accession>
<protein>
    <submittedName>
        <fullName evidence="4">Putative tetratricopeptide repeat (TPR)-like superfamily protein</fullName>
    </submittedName>
    <submittedName>
        <fullName evidence="3">Tetratricopeptide-like helical domain superfamily</fullName>
    </submittedName>
</protein>
<sequence length="670" mass="75217">MLLTSLKQSSTQHNLSKAFNTFSLILQHTHNHKTDTLLQSLASLFACCSQINAISQGKQLHAFAISSGLSASPVLVPKLATFYSFSNLLNDAYIVTETSNILHPLPWNVVISGYVRAGCLKDGLFVYRKMVGKGVIPDKFTYPSVLKACGEDFDLGFGREVHESIVKAGLEENLFVRNALVFMYGKCGDLNVARQLFDEMPVRDCVSWNSIISGYACKGMWREAFELFDRMRDENVEVNMIIWNTVAGGYLKTRNYVRVLKLISQLRASGAEWDPVAVINGLGACSHIGVLKIGKEVHGQAIRTCCHGYDNVRNALITMYARCKDLKRAYIVFNLVENKSVITWNSIISGFAHCDNAEEATFLFREMLNSKTEPNYVTIASILPVCARVANLQHGKEFHCYITKHDEFKDYLLLFNSLIDMYARSGKILLAKRLFDSLTKRDEVTYTSLIAGYGVQGEGQMAVDLFEEMIRSNIKPDHVTMVAVLSACSHSALVNQGQTLFKKMYNVYNIKPRLEHFSCMVDLYGRAGLLRKAEEIISTMPYDPTPAMWATIIGACRIHGNRELGELAGEKLLEMRPRNSGYYILMANLYADYGCWEKLAEVRLLMRELGVNKVPGCAWLDVGSGFTEFLAADTRNIKAVEMYNLLDGMSEQLKEAGYVMSFDKDELMEA</sequence>
<dbReference type="FunFam" id="1.25.40.10:FF:000627">
    <property type="entry name" value="Pentatricopeptide repeat-containing protein"/>
    <property type="match status" value="1"/>
</dbReference>
<dbReference type="OrthoDB" id="185373at2759"/>
<dbReference type="InterPro" id="IPR046848">
    <property type="entry name" value="E_motif"/>
</dbReference>
<dbReference type="EMBL" id="MNCJ02000318">
    <property type="protein sequence ID" value="KAF5815414.1"/>
    <property type="molecule type" value="Genomic_DNA"/>
</dbReference>
<organism evidence="4 5">
    <name type="scientific">Helianthus annuus</name>
    <name type="common">Common sunflower</name>
    <dbReference type="NCBI Taxonomy" id="4232"/>
    <lineage>
        <taxon>Eukaryota</taxon>
        <taxon>Viridiplantae</taxon>
        <taxon>Streptophyta</taxon>
        <taxon>Embryophyta</taxon>
        <taxon>Tracheophyta</taxon>
        <taxon>Spermatophyta</taxon>
        <taxon>Magnoliopsida</taxon>
        <taxon>eudicotyledons</taxon>
        <taxon>Gunneridae</taxon>
        <taxon>Pentapetalae</taxon>
        <taxon>asterids</taxon>
        <taxon>campanulids</taxon>
        <taxon>Asterales</taxon>
        <taxon>Asteraceae</taxon>
        <taxon>Asteroideae</taxon>
        <taxon>Heliantheae alliance</taxon>
        <taxon>Heliantheae</taxon>
        <taxon>Helianthus</taxon>
    </lineage>
</organism>
<evidence type="ECO:0000313" key="5">
    <source>
        <dbReference type="Proteomes" id="UP000215914"/>
    </source>
</evidence>
<evidence type="ECO:0000313" key="3">
    <source>
        <dbReference type="EMBL" id="KAF5815414.1"/>
    </source>
</evidence>
<dbReference type="InterPro" id="IPR011990">
    <property type="entry name" value="TPR-like_helical_dom_sf"/>
</dbReference>
<gene>
    <name evidence="4" type="ORF">HannXRQ_Chr03g0080601</name>
    <name evidence="3" type="ORF">HanXRQr2_Chr03g0122851</name>
</gene>
<dbReference type="GO" id="GO:0009451">
    <property type="term" value="P:RNA modification"/>
    <property type="evidence" value="ECO:0000318"/>
    <property type="project" value="GO_Central"/>
</dbReference>
<dbReference type="FunCoup" id="A0A251V9I1">
    <property type="interactions" value="1618"/>
</dbReference>
<reference evidence="3 5" key="1">
    <citation type="journal article" date="2017" name="Nature">
        <title>The sunflower genome provides insights into oil metabolism, flowering and Asterid evolution.</title>
        <authorList>
            <person name="Badouin H."/>
            <person name="Gouzy J."/>
            <person name="Grassa C.J."/>
            <person name="Murat F."/>
            <person name="Staton S.E."/>
            <person name="Cottret L."/>
            <person name="Lelandais-Briere C."/>
            <person name="Owens G.L."/>
            <person name="Carrere S."/>
            <person name="Mayjonade B."/>
            <person name="Legrand L."/>
            <person name="Gill N."/>
            <person name="Kane N.C."/>
            <person name="Bowers J.E."/>
            <person name="Hubner S."/>
            <person name="Bellec A."/>
            <person name="Berard A."/>
            <person name="Berges H."/>
            <person name="Blanchet N."/>
            <person name="Boniface M.C."/>
            <person name="Brunel D."/>
            <person name="Catrice O."/>
            <person name="Chaidir N."/>
            <person name="Claudel C."/>
            <person name="Donnadieu C."/>
            <person name="Faraut T."/>
            <person name="Fievet G."/>
            <person name="Helmstetter N."/>
            <person name="King M."/>
            <person name="Knapp S.J."/>
            <person name="Lai Z."/>
            <person name="Le Paslier M.C."/>
            <person name="Lippi Y."/>
            <person name="Lorenzon L."/>
            <person name="Mandel J.R."/>
            <person name="Marage G."/>
            <person name="Marchand G."/>
            <person name="Marquand E."/>
            <person name="Bret-Mestries E."/>
            <person name="Morien E."/>
            <person name="Nambeesan S."/>
            <person name="Nguyen T."/>
            <person name="Pegot-Espagnet P."/>
            <person name="Pouilly N."/>
            <person name="Raftis F."/>
            <person name="Sallet E."/>
            <person name="Schiex T."/>
            <person name="Thomas J."/>
            <person name="Vandecasteele C."/>
            <person name="Vares D."/>
            <person name="Vear F."/>
            <person name="Vautrin S."/>
            <person name="Crespi M."/>
            <person name="Mangin B."/>
            <person name="Burke J.M."/>
            <person name="Salse J."/>
            <person name="Munos S."/>
            <person name="Vincourt P."/>
            <person name="Rieseberg L.H."/>
            <person name="Langlade N.B."/>
        </authorList>
    </citation>
    <scope>NUCLEOTIDE SEQUENCE [LARGE SCALE GENOMIC DNA]</scope>
    <source>
        <strain evidence="5">cv. SF193</strain>
        <tissue evidence="3">Leaves</tissue>
    </source>
</reference>